<proteinExistence type="predicted"/>
<protein>
    <submittedName>
        <fullName evidence="1">Uncharacterized protein</fullName>
    </submittedName>
</protein>
<dbReference type="EMBL" id="NOZQ01000146">
    <property type="protein sequence ID" value="OYD15049.1"/>
    <property type="molecule type" value="Genomic_DNA"/>
</dbReference>
<comment type="caution">
    <text evidence="1">The sequence shown here is derived from an EMBL/GenBank/DDBJ whole genome shotgun (WGS) entry which is preliminary data.</text>
</comment>
<evidence type="ECO:0000313" key="2">
    <source>
        <dbReference type="Proteomes" id="UP000215215"/>
    </source>
</evidence>
<dbReference type="Proteomes" id="UP000215215">
    <property type="component" value="Unassembled WGS sequence"/>
</dbReference>
<gene>
    <name evidence="1" type="ORF">CH333_06670</name>
</gene>
<dbReference type="AlphaFoldDB" id="A0A235BSP6"/>
<sequence>MKKTMLEERKILETIEKLPKSSFTILDFMATFEKLFPDEWQKLVERFGLFGEKRRYTVATYLANRLYVYSHKPESGLEPFRKYGKGGKGDYRRATKKERKFFGSPWIAIYRKLEKGKM</sequence>
<organism evidence="1 2">
    <name type="scientific">candidate division WOR-3 bacterium JGI_Cruoil_03_44_89</name>
    <dbReference type="NCBI Taxonomy" id="1973748"/>
    <lineage>
        <taxon>Bacteria</taxon>
        <taxon>Bacteria division WOR-3</taxon>
    </lineage>
</organism>
<evidence type="ECO:0000313" key="1">
    <source>
        <dbReference type="EMBL" id="OYD15049.1"/>
    </source>
</evidence>
<name>A0A235BSP6_UNCW3</name>
<accession>A0A235BSP6</accession>
<reference evidence="1 2" key="1">
    <citation type="submission" date="2017-07" db="EMBL/GenBank/DDBJ databases">
        <title>Recovery of genomes from metagenomes via a dereplication, aggregation, and scoring strategy.</title>
        <authorList>
            <person name="Sieber C.M."/>
            <person name="Probst A.J."/>
            <person name="Sharrar A."/>
            <person name="Thomas B.C."/>
            <person name="Hess M."/>
            <person name="Tringe S.G."/>
            <person name="Banfield J.F."/>
        </authorList>
    </citation>
    <scope>NUCLEOTIDE SEQUENCE [LARGE SCALE GENOMIC DNA]</scope>
    <source>
        <strain evidence="1">JGI_Cruoil_03_44_89</strain>
    </source>
</reference>